<feature type="region of interest" description="Disordered" evidence="1">
    <location>
        <begin position="379"/>
        <end position="407"/>
    </location>
</feature>
<evidence type="ECO:0000313" key="2">
    <source>
        <dbReference type="EMBL" id="KAK4409955.1"/>
    </source>
</evidence>
<comment type="caution">
    <text evidence="2">The sequence shown here is derived from an EMBL/GenBank/DDBJ whole genome shotgun (WGS) entry which is preliminary data.</text>
</comment>
<dbReference type="AlphaFoldDB" id="A0AAE2C602"/>
<name>A0AAE2C602_9LAMI</name>
<proteinExistence type="predicted"/>
<gene>
    <name evidence="2" type="ORF">Sango_0068500</name>
</gene>
<evidence type="ECO:0000313" key="3">
    <source>
        <dbReference type="Proteomes" id="UP001289374"/>
    </source>
</evidence>
<protein>
    <submittedName>
        <fullName evidence="2">Uncharacterized protein</fullName>
    </submittedName>
</protein>
<evidence type="ECO:0000256" key="1">
    <source>
        <dbReference type="SAM" id="MobiDB-lite"/>
    </source>
</evidence>
<dbReference type="Pfam" id="PF05212">
    <property type="entry name" value="DUF707"/>
    <property type="match status" value="1"/>
</dbReference>
<accession>A0AAE2C602</accession>
<reference evidence="2" key="2">
    <citation type="journal article" date="2024" name="Plant">
        <title>Genomic evolution and insights into agronomic trait innovations of Sesamum species.</title>
        <authorList>
            <person name="Miao H."/>
            <person name="Wang L."/>
            <person name="Qu L."/>
            <person name="Liu H."/>
            <person name="Sun Y."/>
            <person name="Le M."/>
            <person name="Wang Q."/>
            <person name="Wei S."/>
            <person name="Zheng Y."/>
            <person name="Lin W."/>
            <person name="Duan Y."/>
            <person name="Cao H."/>
            <person name="Xiong S."/>
            <person name="Wang X."/>
            <person name="Wei L."/>
            <person name="Li C."/>
            <person name="Ma Q."/>
            <person name="Ju M."/>
            <person name="Zhao R."/>
            <person name="Li G."/>
            <person name="Mu C."/>
            <person name="Tian Q."/>
            <person name="Mei H."/>
            <person name="Zhang T."/>
            <person name="Gao T."/>
            <person name="Zhang H."/>
        </authorList>
    </citation>
    <scope>NUCLEOTIDE SEQUENCE</scope>
    <source>
        <strain evidence="2">K16</strain>
    </source>
</reference>
<dbReference type="PANTHER" id="PTHR31210:SF38">
    <property type="entry name" value="LYSINE KETOGLUTARATE REDUCTASE TRANS-SPLICING RELATED 1"/>
    <property type="match status" value="1"/>
</dbReference>
<dbReference type="EMBL" id="JACGWL010000001">
    <property type="protein sequence ID" value="KAK4409955.1"/>
    <property type="molecule type" value="Genomic_DNA"/>
</dbReference>
<organism evidence="2 3">
    <name type="scientific">Sesamum angolense</name>
    <dbReference type="NCBI Taxonomy" id="2727404"/>
    <lineage>
        <taxon>Eukaryota</taxon>
        <taxon>Viridiplantae</taxon>
        <taxon>Streptophyta</taxon>
        <taxon>Embryophyta</taxon>
        <taxon>Tracheophyta</taxon>
        <taxon>Spermatophyta</taxon>
        <taxon>Magnoliopsida</taxon>
        <taxon>eudicotyledons</taxon>
        <taxon>Gunneridae</taxon>
        <taxon>Pentapetalae</taxon>
        <taxon>asterids</taxon>
        <taxon>lamiids</taxon>
        <taxon>Lamiales</taxon>
        <taxon>Pedaliaceae</taxon>
        <taxon>Sesamum</taxon>
    </lineage>
</organism>
<dbReference type="Proteomes" id="UP001289374">
    <property type="component" value="Unassembled WGS sequence"/>
</dbReference>
<reference evidence="2" key="1">
    <citation type="submission" date="2020-06" db="EMBL/GenBank/DDBJ databases">
        <authorList>
            <person name="Li T."/>
            <person name="Hu X."/>
            <person name="Zhang T."/>
            <person name="Song X."/>
            <person name="Zhang H."/>
            <person name="Dai N."/>
            <person name="Sheng W."/>
            <person name="Hou X."/>
            <person name="Wei L."/>
        </authorList>
    </citation>
    <scope>NUCLEOTIDE SEQUENCE</scope>
    <source>
        <strain evidence="2">K16</strain>
        <tissue evidence="2">Leaf</tissue>
    </source>
</reference>
<dbReference type="InterPro" id="IPR007877">
    <property type="entry name" value="DUF707"/>
</dbReference>
<keyword evidence="3" id="KW-1185">Reference proteome</keyword>
<sequence length="541" mass="62042">MFYKFEVNLPSSIFSSVDLTHIEDKYSSLPNQALLDVWSSIKGHKGTSYKFNNAKIWVPTNPRGAERLPPGIIVGESDLYIRRMWGFPSKDVINKPRYLFTFTVGYDQKENIDAAVRKLTGNFTVMLFHYDGRVSEWDEFEWSKRAIHVSARKQAKWWYAKRFLHPDIVVPYDYIFIWDEDLGVQNFDPEEYIKLVNKHNLHISQPGLSPDSGMTWEMTRRREDIEVHKSTEERPGWCTDPRLPPCAAFVEIMAPVFSRGAWRCVWHLIQNDLVHGWGLDFALRMCVEPAHEKIGVVDSQWIVHQTVPSLGNQGEALDGRAPWEGFWCILLLPRFKTSEIGVKCNFAIDVVAMAAPAGYEDPDEWELVNDDGFVHKRKKRPRVDLGGASSAGHPPPDPELEKKHRRERKKRALLKLREKYLEEISRWELLSNTLKEMEETAQARLLKRQELCPTTSFGAASSSEQHSASDANCQRIVDDLLSQVEAQEAIIRDASNLCDVAEALCSAHEERLKQQLTDLPIWEPSPHELMAALVCCGTIIF</sequence>
<dbReference type="PANTHER" id="PTHR31210">
    <property type="entry name" value="OS06G0731900 PROTEIN"/>
    <property type="match status" value="1"/>
</dbReference>